<keyword evidence="3" id="KW-1185">Reference proteome</keyword>
<dbReference type="Proteomes" id="UP000184147">
    <property type="component" value="Unassembled WGS sequence"/>
</dbReference>
<dbReference type="AlphaFoldDB" id="A0A1M5AVA5"/>
<keyword evidence="1" id="KW-0732">Signal</keyword>
<evidence type="ECO:0000313" key="3">
    <source>
        <dbReference type="Proteomes" id="UP000184147"/>
    </source>
</evidence>
<feature type="chain" id="PRO_5013177667" description="Lysozyme inhibitor LprI N-terminal domain-containing protein" evidence="1">
    <location>
        <begin position="20"/>
        <end position="143"/>
    </location>
</feature>
<evidence type="ECO:0000313" key="2">
    <source>
        <dbReference type="EMBL" id="SHF34150.1"/>
    </source>
</evidence>
<name>A0A1M5AVA5_9FLAO</name>
<protein>
    <recommendedName>
        <fullName evidence="4">Lysozyme inhibitor LprI N-terminal domain-containing protein</fullName>
    </recommendedName>
</protein>
<gene>
    <name evidence="2" type="ORF">SAMN05444377_1078</name>
</gene>
<organism evidence="2 3">
    <name type="scientific">Flavobacterium fontis</name>
    <dbReference type="NCBI Taxonomy" id="1124188"/>
    <lineage>
        <taxon>Bacteria</taxon>
        <taxon>Pseudomonadati</taxon>
        <taxon>Bacteroidota</taxon>
        <taxon>Flavobacteriia</taxon>
        <taxon>Flavobacteriales</taxon>
        <taxon>Flavobacteriaceae</taxon>
        <taxon>Flavobacterium</taxon>
    </lineage>
</organism>
<evidence type="ECO:0000256" key="1">
    <source>
        <dbReference type="SAM" id="SignalP"/>
    </source>
</evidence>
<dbReference type="OrthoDB" id="9937054at2"/>
<feature type="signal peptide" evidence="1">
    <location>
        <begin position="1"/>
        <end position="19"/>
    </location>
</feature>
<reference evidence="2 3" key="1">
    <citation type="submission" date="2016-11" db="EMBL/GenBank/DDBJ databases">
        <authorList>
            <person name="Jaros S."/>
            <person name="Januszkiewicz K."/>
            <person name="Wedrychowicz H."/>
        </authorList>
    </citation>
    <scope>NUCLEOTIDE SEQUENCE [LARGE SCALE GENOMIC DNA]</scope>
    <source>
        <strain evidence="2 3">DSM 25660</strain>
    </source>
</reference>
<dbReference type="RefSeq" id="WP_143161746.1">
    <property type="nucleotide sequence ID" value="NZ_FQVQ01000007.1"/>
</dbReference>
<accession>A0A1M5AVA5</accession>
<evidence type="ECO:0008006" key="4">
    <source>
        <dbReference type="Google" id="ProtNLM"/>
    </source>
</evidence>
<proteinExistence type="predicted"/>
<dbReference type="EMBL" id="FQVQ01000007">
    <property type="protein sequence ID" value="SHF34150.1"/>
    <property type="molecule type" value="Genomic_DNA"/>
</dbReference>
<sequence>MMKSLLTLGIFFIFSISKAQSDPLNILEQKIENECFNCNQSDLNNYLNAICNKREYSLDSICKEFDKKVSTIKNDSAYKMKLVKLKNETLNDLKNIRKKNILNFLNLKETSSENDYNGYFLYIYWMDRGIELIKYYIRSIDFI</sequence>